<reference evidence="1" key="1">
    <citation type="journal article" date="2015" name="Nature">
        <title>Complex archaea that bridge the gap between prokaryotes and eukaryotes.</title>
        <authorList>
            <person name="Spang A."/>
            <person name="Saw J.H."/>
            <person name="Jorgensen S.L."/>
            <person name="Zaremba-Niedzwiedzka K."/>
            <person name="Martijn J."/>
            <person name="Lind A.E."/>
            <person name="van Eijk R."/>
            <person name="Schleper C."/>
            <person name="Guy L."/>
            <person name="Ettema T.J."/>
        </authorList>
    </citation>
    <scope>NUCLEOTIDE SEQUENCE</scope>
</reference>
<organism evidence="1">
    <name type="scientific">marine sediment metagenome</name>
    <dbReference type="NCBI Taxonomy" id="412755"/>
    <lineage>
        <taxon>unclassified sequences</taxon>
        <taxon>metagenomes</taxon>
        <taxon>ecological metagenomes</taxon>
    </lineage>
</organism>
<sequence>MTLQNMLEMHDCKSKDVIKWPKHYKRLPAGYIVVRVDDRYMWINEHAQASISDTSKYVVRRWAFINAQVTRKTNSKVQLDSSKER</sequence>
<accession>A0A0F9B0A1</accession>
<evidence type="ECO:0000313" key="1">
    <source>
        <dbReference type="EMBL" id="KKK84089.1"/>
    </source>
</evidence>
<name>A0A0F9B0A1_9ZZZZ</name>
<comment type="caution">
    <text evidence="1">The sequence shown here is derived from an EMBL/GenBank/DDBJ whole genome shotgun (WGS) entry which is preliminary data.</text>
</comment>
<dbReference type="EMBL" id="LAZR01051931">
    <property type="protein sequence ID" value="KKK84089.1"/>
    <property type="molecule type" value="Genomic_DNA"/>
</dbReference>
<gene>
    <name evidence="1" type="ORF">LCGC14_2786860</name>
</gene>
<dbReference type="AlphaFoldDB" id="A0A0F9B0A1"/>
<protein>
    <submittedName>
        <fullName evidence="1">Uncharacterized protein</fullName>
    </submittedName>
</protein>
<proteinExistence type="predicted"/>